<organism evidence="3 4">
    <name type="scientific">Afipia felis</name>
    <name type="common">Cat scratch disease bacillus</name>
    <dbReference type="NCBI Taxonomy" id="1035"/>
    <lineage>
        <taxon>Bacteria</taxon>
        <taxon>Pseudomonadati</taxon>
        <taxon>Pseudomonadota</taxon>
        <taxon>Alphaproteobacteria</taxon>
        <taxon>Hyphomicrobiales</taxon>
        <taxon>Nitrobacteraceae</taxon>
        <taxon>Afipia</taxon>
    </lineage>
</organism>
<evidence type="ECO:0000256" key="1">
    <source>
        <dbReference type="SAM" id="MobiDB-lite"/>
    </source>
</evidence>
<evidence type="ECO:0008006" key="5">
    <source>
        <dbReference type="Google" id="ProtNLM"/>
    </source>
</evidence>
<dbReference type="Proteomes" id="UP000035762">
    <property type="component" value="Unassembled WGS sequence"/>
</dbReference>
<feature type="signal peptide" evidence="2">
    <location>
        <begin position="1"/>
        <end position="23"/>
    </location>
</feature>
<dbReference type="Gene3D" id="3.10.450.160">
    <property type="entry name" value="inner membrane protein cigr"/>
    <property type="match status" value="1"/>
</dbReference>
<reference evidence="3 4" key="1">
    <citation type="journal article" date="2014" name="Genome Announc.">
        <title>Genome Sequence of Afipia felis Strain 76713, Isolated in Hospital Water Using an Amoeba Co-Culture Procedure.</title>
        <authorList>
            <person name="Benamar S."/>
            <person name="La Scola B."/>
            <person name="Croce O."/>
        </authorList>
    </citation>
    <scope>NUCLEOTIDE SEQUENCE [LARGE SCALE GENOMIC DNA]</scope>
    <source>
        <strain evidence="3 4">76713</strain>
    </source>
</reference>
<evidence type="ECO:0000256" key="2">
    <source>
        <dbReference type="SAM" id="SignalP"/>
    </source>
</evidence>
<feature type="compositionally biased region" description="Basic and acidic residues" evidence="1">
    <location>
        <begin position="91"/>
        <end position="100"/>
    </location>
</feature>
<feature type="compositionally biased region" description="Low complexity" evidence="1">
    <location>
        <begin position="25"/>
        <end position="37"/>
    </location>
</feature>
<gene>
    <name evidence="3" type="ORF">BN961_02207</name>
</gene>
<dbReference type="AlphaFoldDB" id="A0A090N7L0"/>
<evidence type="ECO:0000313" key="3">
    <source>
        <dbReference type="EMBL" id="CEG08788.1"/>
    </source>
</evidence>
<comment type="caution">
    <text evidence="3">The sequence shown here is derived from an EMBL/GenBank/DDBJ whole genome shotgun (WGS) entry which is preliminary data.</text>
</comment>
<feature type="chain" id="PRO_5001860362" description="DUF1236 domain-containing protein" evidence="2">
    <location>
        <begin position="24"/>
        <end position="226"/>
    </location>
</feature>
<feature type="region of interest" description="Disordered" evidence="1">
    <location>
        <begin position="21"/>
        <end position="151"/>
    </location>
</feature>
<keyword evidence="4" id="KW-1185">Reference proteome</keyword>
<accession>A0A090N7L0</accession>
<name>A0A090N7L0_AFIFE</name>
<dbReference type="Pfam" id="PF06823">
    <property type="entry name" value="DUF1236"/>
    <property type="match status" value="1"/>
</dbReference>
<feature type="compositionally biased region" description="Gly residues" evidence="1">
    <location>
        <begin position="38"/>
        <end position="53"/>
    </location>
</feature>
<evidence type="ECO:0000313" key="4">
    <source>
        <dbReference type="Proteomes" id="UP000035762"/>
    </source>
</evidence>
<dbReference type="InterPro" id="IPR009642">
    <property type="entry name" value="DUF1236"/>
</dbReference>
<feature type="compositionally biased region" description="Low complexity" evidence="1">
    <location>
        <begin position="138"/>
        <end position="150"/>
    </location>
</feature>
<dbReference type="OrthoDB" id="102964at2"/>
<sequence length="226" mass="22484">MKTKLLMSAAAIAVLMAGGVANAQSPGGARGESPAAGASGGASVGGAASGGGMSVPSAKGAAEGGASGAVESHGSQKSGMSAQGEGSAKGHAREAQDNKMGKSPNSHTATDSKNSERMNKNTASDSKSGAESKTTGNAATAAKAAPPAAKRTQITTAIKQEKVTAVTNVNFNVSVGARVPASVHFYPVPASVIAIYPEWRGYEFILVGGRYVIVAPETHEIVYILT</sequence>
<feature type="compositionally biased region" description="Polar residues" evidence="1">
    <location>
        <begin position="120"/>
        <end position="137"/>
    </location>
</feature>
<proteinExistence type="predicted"/>
<dbReference type="EMBL" id="CCAZ020000001">
    <property type="protein sequence ID" value="CEG08788.1"/>
    <property type="molecule type" value="Genomic_DNA"/>
</dbReference>
<feature type="compositionally biased region" description="Polar residues" evidence="1">
    <location>
        <begin position="103"/>
        <end position="112"/>
    </location>
</feature>
<protein>
    <recommendedName>
        <fullName evidence="5">DUF1236 domain-containing protein</fullName>
    </recommendedName>
</protein>
<keyword evidence="2" id="KW-0732">Signal</keyword>
<dbReference type="RefSeq" id="WP_048756642.1">
    <property type="nucleotide sequence ID" value="NZ_CCAZ020000001.1"/>
</dbReference>
<dbReference type="STRING" id="1035.BN961_02207"/>